<proteinExistence type="predicted"/>
<dbReference type="STRING" id="214095.RU97_GL002604"/>
<dbReference type="InterPro" id="IPR012338">
    <property type="entry name" value="Beta-lactam/transpept-like"/>
</dbReference>
<evidence type="ECO:0000259" key="2">
    <source>
        <dbReference type="Pfam" id="PF00144"/>
    </source>
</evidence>
<dbReference type="Pfam" id="PF00144">
    <property type="entry name" value="Beta-lactamase"/>
    <property type="match status" value="1"/>
</dbReference>
<dbReference type="InterPro" id="IPR050789">
    <property type="entry name" value="Diverse_Enzym_Activities"/>
</dbReference>
<sequence length="332" mass="37265">MDDIARYLEEGVQQSIFSCGVLVVFNKQGPLLVESIGKDADNRTPTINTRFDLASLTKVVATLPLILDLLEENSISLDGIVQDYLTEFEGHPYGKLSVYSLLRHSAGLPAHIRFYEQKEQNPLKALLQQTTQSEPDKQVVYSDTGYILLGLIIERMNKEILAESAHRVFLKLGMGNTNFSSDDGIPTRVIGAVDDGNARFFNRNTGHAGLFGTARDLARYLQFWDSSSASFYLKAMELQTETLGDRRGLGWVLSGGKQSFFEGFSTNTIGHTGYTGTSIMLDKNAHIGIVFLTNRVLCGTDQRFISYRKELHRYLREFLELENQYSLREPIA</sequence>
<name>A0A1L8RCV8_9ENTE</name>
<dbReference type="EMBL" id="JXKH01000008">
    <property type="protein sequence ID" value="OJG17596.1"/>
    <property type="molecule type" value="Genomic_DNA"/>
</dbReference>
<dbReference type="PANTHER" id="PTHR43283:SF11">
    <property type="entry name" value="BETA-LACTAMASE-RELATED DOMAIN-CONTAINING PROTEIN"/>
    <property type="match status" value="1"/>
</dbReference>
<accession>A0A1L8RCV8</accession>
<dbReference type="AlphaFoldDB" id="A0A1L8RCV8"/>
<dbReference type="PANTHER" id="PTHR43283">
    <property type="entry name" value="BETA-LACTAMASE-RELATED"/>
    <property type="match status" value="1"/>
</dbReference>
<dbReference type="Gene3D" id="3.40.710.10">
    <property type="entry name" value="DD-peptidase/beta-lactamase superfamily"/>
    <property type="match status" value="1"/>
</dbReference>
<evidence type="ECO:0000313" key="3">
    <source>
        <dbReference type="EMBL" id="OJG17596.1"/>
    </source>
</evidence>
<keyword evidence="4" id="KW-1185">Reference proteome</keyword>
<evidence type="ECO:0000313" key="4">
    <source>
        <dbReference type="Proteomes" id="UP000181884"/>
    </source>
</evidence>
<feature type="domain" description="Beta-lactamase-related" evidence="2">
    <location>
        <begin position="5"/>
        <end position="296"/>
    </location>
</feature>
<reference evidence="3 4" key="1">
    <citation type="submission" date="2014-12" db="EMBL/GenBank/DDBJ databases">
        <title>Draft genome sequences of 29 type strains of Enterococci.</title>
        <authorList>
            <person name="Zhong Z."/>
            <person name="Sun Z."/>
            <person name="Liu W."/>
            <person name="Zhang W."/>
            <person name="Zhang H."/>
        </authorList>
    </citation>
    <scope>NUCLEOTIDE SEQUENCE [LARGE SCALE GENOMIC DNA]</scope>
    <source>
        <strain evidence="3 4">DSM 17029</strain>
    </source>
</reference>
<gene>
    <name evidence="3" type="ORF">RU97_GL002604</name>
</gene>
<dbReference type="GO" id="GO:0016787">
    <property type="term" value="F:hydrolase activity"/>
    <property type="evidence" value="ECO:0007669"/>
    <property type="project" value="UniProtKB-KW"/>
</dbReference>
<protein>
    <recommendedName>
        <fullName evidence="2">Beta-lactamase-related domain-containing protein</fullName>
    </recommendedName>
</protein>
<dbReference type="InterPro" id="IPR001466">
    <property type="entry name" value="Beta-lactam-related"/>
</dbReference>
<keyword evidence="1" id="KW-0378">Hydrolase</keyword>
<dbReference type="Proteomes" id="UP000181884">
    <property type="component" value="Unassembled WGS sequence"/>
</dbReference>
<comment type="caution">
    <text evidence="3">The sequence shown here is derived from an EMBL/GenBank/DDBJ whole genome shotgun (WGS) entry which is preliminary data.</text>
</comment>
<evidence type="ECO:0000256" key="1">
    <source>
        <dbReference type="ARBA" id="ARBA00022801"/>
    </source>
</evidence>
<organism evidence="3 4">
    <name type="scientific">Enterococcus canis</name>
    <dbReference type="NCBI Taxonomy" id="214095"/>
    <lineage>
        <taxon>Bacteria</taxon>
        <taxon>Bacillati</taxon>
        <taxon>Bacillota</taxon>
        <taxon>Bacilli</taxon>
        <taxon>Lactobacillales</taxon>
        <taxon>Enterococcaceae</taxon>
        <taxon>Enterococcus</taxon>
    </lineage>
</organism>
<dbReference type="SUPFAM" id="SSF56601">
    <property type="entry name" value="beta-lactamase/transpeptidase-like"/>
    <property type="match status" value="1"/>
</dbReference>
<dbReference type="RefSeq" id="WP_067390872.1">
    <property type="nucleotide sequence ID" value="NZ_JXKH01000008.1"/>
</dbReference>